<proteinExistence type="predicted"/>
<gene>
    <name evidence="1" type="ORF">HNP52_000317</name>
</gene>
<dbReference type="Proteomes" id="UP000575241">
    <property type="component" value="Unassembled WGS sequence"/>
</dbReference>
<dbReference type="EMBL" id="JACHLN010000001">
    <property type="protein sequence ID" value="MBB4837266.1"/>
    <property type="molecule type" value="Genomic_DNA"/>
</dbReference>
<protein>
    <submittedName>
        <fullName evidence="1">Uncharacterized protein</fullName>
    </submittedName>
</protein>
<evidence type="ECO:0000313" key="2">
    <source>
        <dbReference type="Proteomes" id="UP000575241"/>
    </source>
</evidence>
<name>A0A7W7JXP0_9SPHN</name>
<accession>A0A7W7JXP0</accession>
<dbReference type="AlphaFoldDB" id="A0A7W7JXP0"/>
<evidence type="ECO:0000313" key="1">
    <source>
        <dbReference type="EMBL" id="MBB4837266.1"/>
    </source>
</evidence>
<comment type="caution">
    <text evidence="1">The sequence shown here is derived from an EMBL/GenBank/DDBJ whole genome shotgun (WGS) entry which is preliminary data.</text>
</comment>
<dbReference type="RefSeq" id="WP_184161532.1">
    <property type="nucleotide sequence ID" value="NZ_JACHLN010000001.1"/>
</dbReference>
<organism evidence="1 2">
    <name type="scientific">Sphingomonas kyeonggiensis</name>
    <dbReference type="NCBI Taxonomy" id="1268553"/>
    <lineage>
        <taxon>Bacteria</taxon>
        <taxon>Pseudomonadati</taxon>
        <taxon>Pseudomonadota</taxon>
        <taxon>Alphaproteobacteria</taxon>
        <taxon>Sphingomonadales</taxon>
        <taxon>Sphingomonadaceae</taxon>
        <taxon>Sphingomonas</taxon>
    </lineage>
</organism>
<reference evidence="1 2" key="1">
    <citation type="submission" date="2020-08" db="EMBL/GenBank/DDBJ databases">
        <title>Functional genomics of gut bacteria from endangered species of beetles.</title>
        <authorList>
            <person name="Carlos-Shanley C."/>
        </authorList>
    </citation>
    <scope>NUCLEOTIDE SEQUENCE [LARGE SCALE GENOMIC DNA]</scope>
    <source>
        <strain evidence="1 2">S00224</strain>
    </source>
</reference>
<sequence length="63" mass="6843">MGSAILLGAVETAVRSTLDLFIEDAPELHGREHSIDPVPEMSGGILLTIDGDLFAVRVERVRR</sequence>
<keyword evidence="2" id="KW-1185">Reference proteome</keyword>